<comment type="caution">
    <text evidence="5">The sequence shown here is derived from an EMBL/GenBank/DDBJ whole genome shotgun (WGS) entry which is preliminary data.</text>
</comment>
<dbReference type="InterPro" id="IPR023210">
    <property type="entry name" value="NADP_OxRdtase_dom"/>
</dbReference>
<keyword evidence="6" id="KW-1185">Reference proteome</keyword>
<dbReference type="PRINTS" id="PR00069">
    <property type="entry name" value="ALDKETRDTASE"/>
</dbReference>
<protein>
    <submittedName>
        <fullName evidence="5">Aldo/keto reductase</fullName>
    </submittedName>
</protein>
<proteinExistence type="inferred from homology"/>
<dbReference type="PROSITE" id="PS00798">
    <property type="entry name" value="ALDOKETO_REDUCTASE_1"/>
    <property type="match status" value="1"/>
</dbReference>
<dbReference type="InterPro" id="IPR036812">
    <property type="entry name" value="NAD(P)_OxRdtase_dom_sf"/>
</dbReference>
<accession>A0ABR9XAV5</accession>
<evidence type="ECO:0000259" key="4">
    <source>
        <dbReference type="Pfam" id="PF00248"/>
    </source>
</evidence>
<dbReference type="InterPro" id="IPR020471">
    <property type="entry name" value="AKR"/>
</dbReference>
<feature type="domain" description="NADP-dependent oxidoreductase" evidence="4">
    <location>
        <begin position="19"/>
        <end position="253"/>
    </location>
</feature>
<dbReference type="Gene3D" id="3.20.20.100">
    <property type="entry name" value="NADP-dependent oxidoreductase domain"/>
    <property type="match status" value="1"/>
</dbReference>
<dbReference type="PROSITE" id="PS00062">
    <property type="entry name" value="ALDOKETO_REDUCTASE_2"/>
    <property type="match status" value="1"/>
</dbReference>
<dbReference type="PANTHER" id="PTHR43827">
    <property type="entry name" value="2,5-DIKETO-D-GLUCONIC ACID REDUCTASE"/>
    <property type="match status" value="1"/>
</dbReference>
<dbReference type="Proteomes" id="UP000607796">
    <property type="component" value="Unassembled WGS sequence"/>
</dbReference>
<comment type="similarity">
    <text evidence="1">Belongs to the aldo/keto reductase family.</text>
</comment>
<dbReference type="InterPro" id="IPR018170">
    <property type="entry name" value="Aldo/ket_reductase_CS"/>
</dbReference>
<dbReference type="RefSeq" id="WP_194137864.1">
    <property type="nucleotide sequence ID" value="NZ_JADFFK010000038.1"/>
</dbReference>
<evidence type="ECO:0000313" key="6">
    <source>
        <dbReference type="Proteomes" id="UP000607796"/>
    </source>
</evidence>
<dbReference type="PANTHER" id="PTHR43827:SF3">
    <property type="entry name" value="NADP-DEPENDENT OXIDOREDUCTASE DOMAIN-CONTAINING PROTEIN"/>
    <property type="match status" value="1"/>
</dbReference>
<evidence type="ECO:0000256" key="3">
    <source>
        <dbReference type="ARBA" id="ARBA00023002"/>
    </source>
</evidence>
<keyword evidence="3" id="KW-0560">Oxidoreductase</keyword>
<dbReference type="EMBL" id="JADFFK010000038">
    <property type="protein sequence ID" value="MBE9640597.1"/>
    <property type="molecule type" value="Genomic_DNA"/>
</dbReference>
<dbReference type="PIRSF" id="PIRSF000097">
    <property type="entry name" value="AKR"/>
    <property type="match status" value="1"/>
</dbReference>
<keyword evidence="2" id="KW-0521">NADP</keyword>
<organism evidence="5 6">
    <name type="scientific">Salipiger mangrovisoli</name>
    <dbReference type="NCBI Taxonomy" id="2865933"/>
    <lineage>
        <taxon>Bacteria</taxon>
        <taxon>Pseudomonadati</taxon>
        <taxon>Pseudomonadota</taxon>
        <taxon>Alphaproteobacteria</taxon>
        <taxon>Rhodobacterales</taxon>
        <taxon>Roseobacteraceae</taxon>
        <taxon>Salipiger</taxon>
    </lineage>
</organism>
<evidence type="ECO:0000313" key="5">
    <source>
        <dbReference type="EMBL" id="MBE9640597.1"/>
    </source>
</evidence>
<sequence length="268" mass="29376">MHDRIPLMGLGTYGRLGDDGIAAIRKGLEIGYRHLDTAQSYGTEPMVGRALRDSGLAREDVFVTTKVAQKKLAKSDFIPSVDQSLRDLALDVIDLVLIHWPSIDPDVAFESYVEDLGKIQEQGKARLIGVSNFPIALLERATAILGPGRLHTDQVEIQPFLQNRRLVDFCRSRAIVPTAYVPLAKGRVADDPVLAEIADVHGASASQVALAWLMHRGVAVIPASANEARMRSNFEAQVLKLSPEEMDRIAALDRGDRIIAPEVGPEWD</sequence>
<name>A0ABR9XAV5_9RHOB</name>
<evidence type="ECO:0000256" key="2">
    <source>
        <dbReference type="ARBA" id="ARBA00022857"/>
    </source>
</evidence>
<reference evidence="5 6" key="1">
    <citation type="journal article" date="2021" name="Int. J. Syst. Evol. Microbiol.">
        <title>Salipiger mangrovisoli sp. nov., isolated from mangrove soil and the proposal for the reclassification of Paraphaeobacter pallidus as Salipiger pallidus comb. nov.</title>
        <authorList>
            <person name="Du J."/>
            <person name="Liu Y."/>
            <person name="Pei T."/>
            <person name="Deng M.R."/>
            <person name="Zhu H."/>
        </authorList>
    </citation>
    <scope>NUCLEOTIDE SEQUENCE [LARGE SCALE GENOMIC DNA]</scope>
    <source>
        <strain evidence="5 6">6D45A</strain>
    </source>
</reference>
<dbReference type="Pfam" id="PF00248">
    <property type="entry name" value="Aldo_ket_red"/>
    <property type="match status" value="1"/>
</dbReference>
<dbReference type="SUPFAM" id="SSF51430">
    <property type="entry name" value="NAD(P)-linked oxidoreductase"/>
    <property type="match status" value="1"/>
</dbReference>
<evidence type="ECO:0000256" key="1">
    <source>
        <dbReference type="ARBA" id="ARBA00007905"/>
    </source>
</evidence>
<gene>
    <name evidence="5" type="ORF">IQ782_27480</name>
</gene>